<dbReference type="Pfam" id="PF19107">
    <property type="entry name" value="DUF5794"/>
    <property type="match status" value="1"/>
</dbReference>
<feature type="transmembrane region" description="Helical" evidence="1">
    <location>
        <begin position="169"/>
        <end position="188"/>
    </location>
</feature>
<feature type="transmembrane region" description="Helical" evidence="1">
    <location>
        <begin position="83"/>
        <end position="103"/>
    </location>
</feature>
<feature type="transmembrane region" description="Helical" evidence="1">
    <location>
        <begin position="115"/>
        <end position="134"/>
    </location>
</feature>
<name>A0A1Q6DVI7_METT1</name>
<proteinExistence type="predicted"/>
<accession>A0A1Q6DVI7</accession>
<keyword evidence="1" id="KW-0812">Transmembrane</keyword>
<comment type="caution">
    <text evidence="2">The sequence shown here is derived from an EMBL/GenBank/DDBJ whole genome shotgun (WGS) entry which is preliminary data.</text>
</comment>
<dbReference type="InParanoid" id="A0A1Q6DVI7"/>
<feature type="transmembrane region" description="Helical" evidence="1">
    <location>
        <begin position="57"/>
        <end position="77"/>
    </location>
</feature>
<evidence type="ECO:0000256" key="1">
    <source>
        <dbReference type="SAM" id="Phobius"/>
    </source>
</evidence>
<feature type="transmembrane region" description="Helical" evidence="1">
    <location>
        <begin position="25"/>
        <end position="45"/>
    </location>
</feature>
<dbReference type="InterPro" id="IPR043812">
    <property type="entry name" value="DUF5794"/>
</dbReference>
<keyword evidence="1" id="KW-0472">Membrane</keyword>
<reference evidence="2" key="1">
    <citation type="submission" date="2016-12" db="EMBL/GenBank/DDBJ databases">
        <title>Discovery of methanogenic haloarchaea.</title>
        <authorList>
            <person name="Sorokin D.Y."/>
            <person name="Makarova K.S."/>
            <person name="Abbas B."/>
            <person name="Ferrer M."/>
            <person name="Golyshin P.N."/>
        </authorList>
    </citation>
    <scope>NUCLEOTIDE SEQUENCE [LARGE SCALE GENOMIC DNA]</scope>
    <source>
        <strain evidence="2">HMET1</strain>
    </source>
</reference>
<organism evidence="2 3">
    <name type="scientific">Methanohalarchaeum thermophilum</name>
    <dbReference type="NCBI Taxonomy" id="1903181"/>
    <lineage>
        <taxon>Archaea</taxon>
        <taxon>Methanobacteriati</taxon>
        <taxon>Methanobacteriota</taxon>
        <taxon>Methanonatronarchaeia</taxon>
        <taxon>Methanonatronarchaeales</taxon>
        <taxon>Methanonatronarchaeaceae</taxon>
        <taxon>Candidatus Methanohalarchaeum</taxon>
    </lineage>
</organism>
<evidence type="ECO:0000313" key="2">
    <source>
        <dbReference type="EMBL" id="OKY78363.1"/>
    </source>
</evidence>
<dbReference type="AlphaFoldDB" id="A0A1Q6DVI7"/>
<dbReference type="EMBL" id="MSDW01000001">
    <property type="protein sequence ID" value="OKY78363.1"/>
    <property type="molecule type" value="Genomic_DNA"/>
</dbReference>
<protein>
    <submittedName>
        <fullName evidence="2">Membrane protein</fullName>
    </submittedName>
</protein>
<sequence>MLLPLVDGAYISIVLSGGLREVSNAVAVGCFLLCGGASLSLATTISGNKLTRVKKTVSIGLLVTLACILVTMVSPILEEIIRFNVFKNFAGISIILISINTLSKGLGNKIPSPSIILLIGALGSLDIQGTSILVNLNLQLLLNSVISGLTATLLISISAVLVPQKAVKLIKYPCSLFLVLIAFKVLGIF</sequence>
<dbReference type="Proteomes" id="UP000185744">
    <property type="component" value="Unassembled WGS sequence"/>
</dbReference>
<evidence type="ECO:0000313" key="3">
    <source>
        <dbReference type="Proteomes" id="UP000185744"/>
    </source>
</evidence>
<keyword evidence="3" id="KW-1185">Reference proteome</keyword>
<gene>
    <name evidence="2" type="ORF">BTN85_0854</name>
</gene>
<keyword evidence="1" id="KW-1133">Transmembrane helix</keyword>
<feature type="transmembrane region" description="Helical" evidence="1">
    <location>
        <begin position="140"/>
        <end position="162"/>
    </location>
</feature>